<evidence type="ECO:0000256" key="9">
    <source>
        <dbReference type="HAMAP-Rule" id="MF_00344"/>
    </source>
</evidence>
<dbReference type="HAMAP" id="MF_00344">
    <property type="entry name" value="GMP_synthase"/>
    <property type="match status" value="1"/>
</dbReference>
<gene>
    <name evidence="9 12" type="primary">guaA</name>
    <name evidence="12" type="ORF">DAY19_06260</name>
</gene>
<keyword evidence="4 9" id="KW-0547">Nucleotide-binding</keyword>
<evidence type="ECO:0000256" key="2">
    <source>
        <dbReference type="ARBA" id="ARBA00005153"/>
    </source>
</evidence>
<dbReference type="InterPro" id="IPR022955">
    <property type="entry name" value="GMP_synthase"/>
</dbReference>
<dbReference type="Pfam" id="PF00958">
    <property type="entry name" value="GMP_synt_C"/>
    <property type="match status" value="1"/>
</dbReference>
<feature type="active site" description="Nucleophile" evidence="9">
    <location>
        <position position="82"/>
    </location>
</feature>
<comment type="catalytic activity">
    <reaction evidence="9">
        <text>XMP + L-glutamine + ATP + H2O = GMP + L-glutamate + AMP + diphosphate + 2 H(+)</text>
        <dbReference type="Rhea" id="RHEA:11680"/>
        <dbReference type="ChEBI" id="CHEBI:15377"/>
        <dbReference type="ChEBI" id="CHEBI:15378"/>
        <dbReference type="ChEBI" id="CHEBI:29985"/>
        <dbReference type="ChEBI" id="CHEBI:30616"/>
        <dbReference type="ChEBI" id="CHEBI:33019"/>
        <dbReference type="ChEBI" id="CHEBI:57464"/>
        <dbReference type="ChEBI" id="CHEBI:58115"/>
        <dbReference type="ChEBI" id="CHEBI:58359"/>
        <dbReference type="ChEBI" id="CHEBI:456215"/>
        <dbReference type="EC" id="6.3.5.2"/>
    </reaction>
</comment>
<dbReference type="PRINTS" id="PR00097">
    <property type="entry name" value="ANTSNTHASEII"/>
</dbReference>
<evidence type="ECO:0000313" key="12">
    <source>
        <dbReference type="EMBL" id="RZF21284.1"/>
    </source>
</evidence>
<evidence type="ECO:0000256" key="10">
    <source>
        <dbReference type="PROSITE-ProRule" id="PRU00886"/>
    </source>
</evidence>
<dbReference type="Proteomes" id="UP000443582">
    <property type="component" value="Unassembled WGS sequence"/>
</dbReference>
<keyword evidence="6 9" id="KW-0658">Purine biosynthesis</keyword>
<organism evidence="12 13">
    <name type="scientific">Halobacteriovorax vibrionivorans</name>
    <dbReference type="NCBI Taxonomy" id="2152716"/>
    <lineage>
        <taxon>Bacteria</taxon>
        <taxon>Pseudomonadati</taxon>
        <taxon>Bdellovibrionota</taxon>
        <taxon>Bacteriovoracia</taxon>
        <taxon>Bacteriovoracales</taxon>
        <taxon>Halobacteriovoraceae</taxon>
        <taxon>Halobacteriovorax</taxon>
    </lineage>
</organism>
<dbReference type="Pfam" id="PF01507">
    <property type="entry name" value="PAPS_reduct"/>
    <property type="match status" value="1"/>
</dbReference>
<evidence type="ECO:0000259" key="11">
    <source>
        <dbReference type="PROSITE" id="PS51553"/>
    </source>
</evidence>
<dbReference type="InterPro" id="IPR017926">
    <property type="entry name" value="GATASE"/>
</dbReference>
<dbReference type="RefSeq" id="WP_114706352.1">
    <property type="nucleotide sequence ID" value="NZ_QDKL01000002.1"/>
</dbReference>
<dbReference type="Gene3D" id="3.40.50.620">
    <property type="entry name" value="HUPs"/>
    <property type="match status" value="1"/>
</dbReference>
<dbReference type="GO" id="GO:0003922">
    <property type="term" value="F:GMP synthase (glutamine-hydrolyzing) activity"/>
    <property type="evidence" value="ECO:0007669"/>
    <property type="project" value="UniProtKB-EC"/>
</dbReference>
<dbReference type="CDD" id="cd01742">
    <property type="entry name" value="GATase1_GMP_Synthase"/>
    <property type="match status" value="1"/>
</dbReference>
<feature type="binding site" evidence="10">
    <location>
        <begin position="221"/>
        <end position="227"/>
    </location>
    <ligand>
        <name>ATP</name>
        <dbReference type="ChEBI" id="CHEBI:30616"/>
    </ligand>
</feature>
<feature type="active site" evidence="9">
    <location>
        <position position="168"/>
    </location>
</feature>
<dbReference type="PROSITE" id="PS51553">
    <property type="entry name" value="GMPS_ATP_PPASE"/>
    <property type="match status" value="1"/>
</dbReference>
<dbReference type="InterPro" id="IPR025777">
    <property type="entry name" value="GMPS_ATP_PPase_dom"/>
</dbReference>
<dbReference type="SUPFAM" id="SSF52317">
    <property type="entry name" value="Class I glutamine amidotransferase-like"/>
    <property type="match status" value="1"/>
</dbReference>
<dbReference type="CDD" id="cd01997">
    <property type="entry name" value="GMP_synthase_C"/>
    <property type="match status" value="1"/>
</dbReference>
<dbReference type="Gene3D" id="3.30.300.10">
    <property type="match status" value="1"/>
</dbReference>
<comment type="caution">
    <text evidence="12">The sequence shown here is derived from an EMBL/GenBank/DDBJ whole genome shotgun (WGS) entry which is preliminary data.</text>
</comment>
<evidence type="ECO:0000313" key="13">
    <source>
        <dbReference type="Proteomes" id="UP000443582"/>
    </source>
</evidence>
<proteinExistence type="inferred from homology"/>
<comment type="pathway">
    <text evidence="2 9">Purine metabolism; GMP biosynthesis; GMP from XMP (L-Gln route): step 1/1.</text>
</comment>
<evidence type="ECO:0000256" key="5">
    <source>
        <dbReference type="ARBA" id="ARBA00022749"/>
    </source>
</evidence>
<dbReference type="SUPFAM" id="SSF52402">
    <property type="entry name" value="Adenine nucleotide alpha hydrolases-like"/>
    <property type="match status" value="1"/>
</dbReference>
<keyword evidence="13" id="KW-1185">Reference proteome</keyword>
<comment type="function">
    <text evidence="1 9">Catalyzes the synthesis of GMP from XMP.</text>
</comment>
<feature type="active site" evidence="9">
    <location>
        <position position="170"/>
    </location>
</feature>
<keyword evidence="8 9" id="KW-0315">Glutamine amidotransferase</keyword>
<dbReference type="EC" id="6.3.5.2" evidence="9"/>
<dbReference type="PROSITE" id="PS51273">
    <property type="entry name" value="GATASE_TYPE_1"/>
    <property type="match status" value="1"/>
</dbReference>
<keyword evidence="7 9" id="KW-0067">ATP-binding</keyword>
<evidence type="ECO:0000256" key="6">
    <source>
        <dbReference type="ARBA" id="ARBA00022755"/>
    </source>
</evidence>
<comment type="subunit">
    <text evidence="9">Homodimer.</text>
</comment>
<feature type="domain" description="GMPS ATP-PPase" evidence="11">
    <location>
        <begin position="195"/>
        <end position="392"/>
    </location>
</feature>
<dbReference type="NCBIfam" id="TIGR00888">
    <property type="entry name" value="guaA_Nterm"/>
    <property type="match status" value="1"/>
</dbReference>
<dbReference type="PRINTS" id="PR00096">
    <property type="entry name" value="GATASE"/>
</dbReference>
<keyword evidence="3 9" id="KW-0436">Ligase</keyword>
<dbReference type="InterPro" id="IPR014729">
    <property type="entry name" value="Rossmann-like_a/b/a_fold"/>
</dbReference>
<evidence type="ECO:0000256" key="7">
    <source>
        <dbReference type="ARBA" id="ARBA00022840"/>
    </source>
</evidence>
<dbReference type="PANTHER" id="PTHR11922:SF2">
    <property type="entry name" value="GMP SYNTHASE [GLUTAMINE-HYDROLYZING]"/>
    <property type="match status" value="1"/>
</dbReference>
<dbReference type="InterPro" id="IPR029062">
    <property type="entry name" value="Class_I_gatase-like"/>
</dbReference>
<evidence type="ECO:0000256" key="1">
    <source>
        <dbReference type="ARBA" id="ARBA00002332"/>
    </source>
</evidence>
<dbReference type="PANTHER" id="PTHR11922">
    <property type="entry name" value="GMP SYNTHASE-RELATED"/>
    <property type="match status" value="1"/>
</dbReference>
<protein>
    <recommendedName>
        <fullName evidence="9">GMP synthase [glutamine-hydrolyzing]</fullName>
        <ecNumber evidence="9">6.3.5.2</ecNumber>
    </recommendedName>
    <alternativeName>
        <fullName evidence="9">GMP synthetase</fullName>
    </alternativeName>
    <alternativeName>
        <fullName evidence="9">Glutamine amidotransferase</fullName>
    </alternativeName>
</protein>
<name>A0ABY0IEC3_9BACT</name>
<evidence type="ECO:0000256" key="3">
    <source>
        <dbReference type="ARBA" id="ARBA00022598"/>
    </source>
</evidence>
<dbReference type="InterPro" id="IPR002500">
    <property type="entry name" value="PAPS_reduct_dom"/>
</dbReference>
<dbReference type="NCBIfam" id="NF000848">
    <property type="entry name" value="PRK00074.1"/>
    <property type="match status" value="1"/>
</dbReference>
<keyword evidence="5 9" id="KW-0332">GMP biosynthesis</keyword>
<dbReference type="EMBL" id="QDKL01000002">
    <property type="protein sequence ID" value="RZF21284.1"/>
    <property type="molecule type" value="Genomic_DNA"/>
</dbReference>
<evidence type="ECO:0000256" key="4">
    <source>
        <dbReference type="ARBA" id="ARBA00022741"/>
    </source>
</evidence>
<dbReference type="NCBIfam" id="TIGR00884">
    <property type="entry name" value="guaA_Cterm"/>
    <property type="match status" value="1"/>
</dbReference>
<dbReference type="InterPro" id="IPR004739">
    <property type="entry name" value="GMP_synth_GATase"/>
</dbReference>
<evidence type="ECO:0000256" key="8">
    <source>
        <dbReference type="ARBA" id="ARBA00022962"/>
    </source>
</evidence>
<dbReference type="SUPFAM" id="SSF54810">
    <property type="entry name" value="GMP synthetase C-terminal dimerisation domain"/>
    <property type="match status" value="1"/>
</dbReference>
<dbReference type="Pfam" id="PF00117">
    <property type="entry name" value="GATase"/>
    <property type="match status" value="1"/>
</dbReference>
<dbReference type="Gene3D" id="3.40.50.880">
    <property type="match status" value="1"/>
</dbReference>
<sequence length="517" mass="58638">MSARQIWIVDFGSQYTQLITRKSRELGYSSEIITVKKAREFFKEGKRPNALVLSGGPQSVFEDDTNYDFVFDNKDLPILGVCYGMQLMGKYFGGVVEKGTIGEYGHAKIHLLNGFKMDGVPDEVNVWMSHSDHISKLPKDFDLVMESANGLVSAIEHKERPMMGLQFHPEVEHSEHGKDILNHFFKDVAKLEKDWDATEMLEEAKDLVRGIEKSKVLCAFSGGVDSLVAAQLSHEVIGDNLYCFFVDHGLLRPQDYNHIEILKEKTNLNIEVIDVKDEFMANLKGKSDPEDKRKAIGKTFIDVFEKKVKEYQDSHDINFEYLLQGTLYPDVIESISPHEEDGKSVTIKSHHNVGGLPERMNLKLLEPLRYLFKDEVRKMGEELGLEHGWVHRHPFPGPGIGIRVLGELTETRIAQVQQSDQILFEELHANNLYQSTWQALTVLLPVKTVGVKGDGRAYEEVICLRMVNSSDGMTATWTDMPHAFLSRVSSRITNEVKGITRVVYDITSKPPGTIEWE</sequence>
<accession>A0ABY0IEC3</accession>
<dbReference type="InterPro" id="IPR001674">
    <property type="entry name" value="GMP_synth_C"/>
</dbReference>
<reference evidence="13" key="1">
    <citation type="journal article" date="2019" name="Int. J. Syst. Evol. Microbiol.">
        <title>Halobacteriovorax valvorus sp. nov., a novel prokaryotic predator isolated from coastal seawater of China.</title>
        <authorList>
            <person name="Chen M.-X."/>
        </authorList>
    </citation>
    <scope>NUCLEOTIDE SEQUENCE [LARGE SCALE GENOMIC DNA]</scope>
    <source>
        <strain evidence="13">BL9</strain>
    </source>
</reference>